<dbReference type="AlphaFoldDB" id="A0A9P4PD67"/>
<name>A0A9P4PD67_9PLEO</name>
<evidence type="ECO:0000313" key="2">
    <source>
        <dbReference type="Proteomes" id="UP000799764"/>
    </source>
</evidence>
<reference evidence="1" key="1">
    <citation type="journal article" date="2020" name="Stud. Mycol.">
        <title>101 Dothideomycetes genomes: a test case for predicting lifestyles and emergence of pathogens.</title>
        <authorList>
            <person name="Haridas S."/>
            <person name="Albert R."/>
            <person name="Binder M."/>
            <person name="Bloem J."/>
            <person name="Labutti K."/>
            <person name="Salamov A."/>
            <person name="Andreopoulos B."/>
            <person name="Baker S."/>
            <person name="Barry K."/>
            <person name="Bills G."/>
            <person name="Bluhm B."/>
            <person name="Cannon C."/>
            <person name="Castanera R."/>
            <person name="Culley D."/>
            <person name="Daum C."/>
            <person name="Ezra D."/>
            <person name="Gonzalez J."/>
            <person name="Henrissat B."/>
            <person name="Kuo A."/>
            <person name="Liang C."/>
            <person name="Lipzen A."/>
            <person name="Lutzoni F."/>
            <person name="Magnuson J."/>
            <person name="Mondo S."/>
            <person name="Nolan M."/>
            <person name="Ohm R."/>
            <person name="Pangilinan J."/>
            <person name="Park H.-J."/>
            <person name="Ramirez L."/>
            <person name="Alfaro M."/>
            <person name="Sun H."/>
            <person name="Tritt A."/>
            <person name="Yoshinaga Y."/>
            <person name="Zwiers L.-H."/>
            <person name="Turgeon B."/>
            <person name="Goodwin S."/>
            <person name="Spatafora J."/>
            <person name="Crous P."/>
            <person name="Grigoriev I."/>
        </authorList>
    </citation>
    <scope>NUCLEOTIDE SEQUENCE</scope>
    <source>
        <strain evidence="1">CBS 690.94</strain>
    </source>
</reference>
<dbReference type="Proteomes" id="UP000799764">
    <property type="component" value="Unassembled WGS sequence"/>
</dbReference>
<organism evidence="1 2">
    <name type="scientific">Karstenula rhodostoma CBS 690.94</name>
    <dbReference type="NCBI Taxonomy" id="1392251"/>
    <lineage>
        <taxon>Eukaryota</taxon>
        <taxon>Fungi</taxon>
        <taxon>Dikarya</taxon>
        <taxon>Ascomycota</taxon>
        <taxon>Pezizomycotina</taxon>
        <taxon>Dothideomycetes</taxon>
        <taxon>Pleosporomycetidae</taxon>
        <taxon>Pleosporales</taxon>
        <taxon>Massarineae</taxon>
        <taxon>Didymosphaeriaceae</taxon>
        <taxon>Karstenula</taxon>
    </lineage>
</organism>
<gene>
    <name evidence="1" type="ORF">P171DRAFT_80373</name>
</gene>
<evidence type="ECO:0000313" key="1">
    <source>
        <dbReference type="EMBL" id="KAF2441840.1"/>
    </source>
</evidence>
<keyword evidence="2" id="KW-1185">Reference proteome</keyword>
<protein>
    <submittedName>
        <fullName evidence="1">Uncharacterized protein</fullName>
    </submittedName>
</protein>
<comment type="caution">
    <text evidence="1">The sequence shown here is derived from an EMBL/GenBank/DDBJ whole genome shotgun (WGS) entry which is preliminary data.</text>
</comment>
<sequence>MAYADPQVKILFTLPRKVRDMVYTDLWKEIVALRFDHVIKYPGPSRCVCFETSVSATFRGKKITTSHYGSPPIIGSEKKHCSGTSDIPSSTCPTYFSGSTPIHTVSIKSLGRSRLTLVDNQVIGYKHTIHMFPGYPLWLMRNLSGYISR</sequence>
<proteinExistence type="predicted"/>
<dbReference type="EMBL" id="MU001505">
    <property type="protein sequence ID" value="KAF2441840.1"/>
    <property type="molecule type" value="Genomic_DNA"/>
</dbReference>
<accession>A0A9P4PD67</accession>